<protein>
    <submittedName>
        <fullName evidence="1">Uncharacterized protein</fullName>
    </submittedName>
</protein>
<comment type="caution">
    <text evidence="1">The sequence shown here is derived from an EMBL/GenBank/DDBJ whole genome shotgun (WGS) entry which is preliminary data.</text>
</comment>
<accession>A0A8X6IB27</accession>
<dbReference type="EMBL" id="BMAW01089045">
    <property type="protein sequence ID" value="GFS37794.1"/>
    <property type="molecule type" value="Genomic_DNA"/>
</dbReference>
<evidence type="ECO:0000313" key="2">
    <source>
        <dbReference type="Proteomes" id="UP000887013"/>
    </source>
</evidence>
<proteinExistence type="predicted"/>
<gene>
    <name evidence="1" type="ORF">NPIL_50671</name>
</gene>
<evidence type="ECO:0000313" key="1">
    <source>
        <dbReference type="EMBL" id="GFS37794.1"/>
    </source>
</evidence>
<organism evidence="1 2">
    <name type="scientific">Nephila pilipes</name>
    <name type="common">Giant wood spider</name>
    <name type="synonym">Nephila maculata</name>
    <dbReference type="NCBI Taxonomy" id="299642"/>
    <lineage>
        <taxon>Eukaryota</taxon>
        <taxon>Metazoa</taxon>
        <taxon>Ecdysozoa</taxon>
        <taxon>Arthropoda</taxon>
        <taxon>Chelicerata</taxon>
        <taxon>Arachnida</taxon>
        <taxon>Araneae</taxon>
        <taxon>Araneomorphae</taxon>
        <taxon>Entelegynae</taxon>
        <taxon>Araneoidea</taxon>
        <taxon>Nephilidae</taxon>
        <taxon>Nephila</taxon>
    </lineage>
</organism>
<dbReference type="AlphaFoldDB" id="A0A8X6IB27"/>
<reference evidence="1" key="1">
    <citation type="submission" date="2020-08" db="EMBL/GenBank/DDBJ databases">
        <title>Multicomponent nature underlies the extraordinary mechanical properties of spider dragline silk.</title>
        <authorList>
            <person name="Kono N."/>
            <person name="Nakamura H."/>
            <person name="Mori M."/>
            <person name="Yoshida Y."/>
            <person name="Ohtoshi R."/>
            <person name="Malay A.D."/>
            <person name="Moran D.A.P."/>
            <person name="Tomita M."/>
            <person name="Numata K."/>
            <person name="Arakawa K."/>
        </authorList>
    </citation>
    <scope>NUCLEOTIDE SEQUENCE</scope>
</reference>
<sequence>METSADCSRMSLKELIQSFEIFITSDEIQNIHPGQRRSHQNGIQRPLLDQRNQADVRSKQSHDNCFRPANGNQEFRKLSTVSVLCTCGYGSQKENSTPTQWFSNNDFCLP</sequence>
<dbReference type="Proteomes" id="UP000887013">
    <property type="component" value="Unassembled WGS sequence"/>
</dbReference>
<keyword evidence="2" id="KW-1185">Reference proteome</keyword>
<name>A0A8X6IB27_NEPPI</name>